<dbReference type="AlphaFoldDB" id="A0A6H9YPH0"/>
<feature type="transmembrane region" description="Helical" evidence="1">
    <location>
        <begin position="51"/>
        <end position="69"/>
    </location>
</feature>
<keyword evidence="1" id="KW-1133">Transmembrane helix</keyword>
<accession>A0A6H9YPH0</accession>
<sequence length="70" mass="7268">MSAEDDFGLWERELRQAPEPEGGTGGGGMITAAAVVTAGCMVLIMLGQAPLGTAGLILCSLILVLWRFGF</sequence>
<organism evidence="2 3">
    <name type="scientific">Actinomadura rudentiformis</name>
    <dbReference type="NCBI Taxonomy" id="359158"/>
    <lineage>
        <taxon>Bacteria</taxon>
        <taxon>Bacillati</taxon>
        <taxon>Actinomycetota</taxon>
        <taxon>Actinomycetes</taxon>
        <taxon>Streptosporangiales</taxon>
        <taxon>Thermomonosporaceae</taxon>
        <taxon>Actinomadura</taxon>
    </lineage>
</organism>
<dbReference type="OrthoDB" id="3482056at2"/>
<keyword evidence="1" id="KW-0472">Membrane</keyword>
<dbReference type="EMBL" id="WBMT01000015">
    <property type="protein sequence ID" value="KAB2344721.1"/>
    <property type="molecule type" value="Genomic_DNA"/>
</dbReference>
<keyword evidence="1" id="KW-0812">Transmembrane</keyword>
<dbReference type="RefSeq" id="WP_151565089.1">
    <property type="nucleotide sequence ID" value="NZ_WBMT01000015.1"/>
</dbReference>
<proteinExistence type="predicted"/>
<reference evidence="2 3" key="1">
    <citation type="submission" date="2019-09" db="EMBL/GenBank/DDBJ databases">
        <title>Actinomadura physcomitrii sp. nov., a novel actinomycete isolated from moss [Physcomitrium sphaericum (Ludw) Fuernr].</title>
        <authorList>
            <person name="Zhuang X."/>
            <person name="Liu C."/>
        </authorList>
    </citation>
    <scope>NUCLEOTIDE SEQUENCE [LARGE SCALE GENOMIC DNA]</scope>
    <source>
        <strain evidence="2 3">HMC1</strain>
    </source>
</reference>
<evidence type="ECO:0000313" key="3">
    <source>
        <dbReference type="Proteomes" id="UP000468735"/>
    </source>
</evidence>
<name>A0A6H9YPH0_9ACTN</name>
<keyword evidence="3" id="KW-1185">Reference proteome</keyword>
<evidence type="ECO:0000256" key="1">
    <source>
        <dbReference type="SAM" id="Phobius"/>
    </source>
</evidence>
<dbReference type="Proteomes" id="UP000468735">
    <property type="component" value="Unassembled WGS sequence"/>
</dbReference>
<comment type="caution">
    <text evidence="2">The sequence shown here is derived from an EMBL/GenBank/DDBJ whole genome shotgun (WGS) entry which is preliminary data.</text>
</comment>
<protein>
    <submittedName>
        <fullName evidence="2">Uncharacterized protein</fullName>
    </submittedName>
</protein>
<evidence type="ECO:0000313" key="2">
    <source>
        <dbReference type="EMBL" id="KAB2344721.1"/>
    </source>
</evidence>
<gene>
    <name evidence="2" type="ORF">F8566_29335</name>
</gene>